<feature type="chain" id="PRO_5031263596" description="Secreted protein" evidence="2">
    <location>
        <begin position="21"/>
        <end position="169"/>
    </location>
</feature>
<evidence type="ECO:0000256" key="2">
    <source>
        <dbReference type="SAM" id="SignalP"/>
    </source>
</evidence>
<keyword evidence="2" id="KW-0732">Signal</keyword>
<evidence type="ECO:0008006" key="5">
    <source>
        <dbReference type="Google" id="ProtNLM"/>
    </source>
</evidence>
<dbReference type="EMBL" id="WNDS01000004">
    <property type="protein sequence ID" value="KAF1013825.1"/>
    <property type="molecule type" value="Genomic_DNA"/>
</dbReference>
<evidence type="ECO:0000256" key="1">
    <source>
        <dbReference type="SAM" id="MobiDB-lite"/>
    </source>
</evidence>
<gene>
    <name evidence="3" type="ORF">GAK31_02842</name>
</gene>
<organism evidence="3 4">
    <name type="scientific">Stenotrophomonas maltophilia</name>
    <name type="common">Pseudomonas maltophilia</name>
    <name type="synonym">Xanthomonas maltophilia</name>
    <dbReference type="NCBI Taxonomy" id="40324"/>
    <lineage>
        <taxon>Bacteria</taxon>
        <taxon>Pseudomonadati</taxon>
        <taxon>Pseudomonadota</taxon>
        <taxon>Gammaproteobacteria</taxon>
        <taxon>Lysobacterales</taxon>
        <taxon>Lysobacteraceae</taxon>
        <taxon>Stenotrophomonas</taxon>
        <taxon>Stenotrophomonas maltophilia group</taxon>
    </lineage>
</organism>
<protein>
    <recommendedName>
        <fullName evidence="5">Secreted protein</fullName>
    </recommendedName>
</protein>
<proteinExistence type="predicted"/>
<sequence>MLRTATAAFLALALVPAAHAAVDCSVPASASPLALPATAIAPVADEFYIRNSQLGMPAGVLSSNYDPSQSVDHVLQRLRIDGCQNIAKAIPSAPAVKPNDPAAYKPATEFDNTPWRFDMSQGGKRMTAEEFDAWMKARGVRVVKARPAPAAEAAPAVEAAAGTKPVDKK</sequence>
<feature type="signal peptide" evidence="2">
    <location>
        <begin position="1"/>
        <end position="20"/>
    </location>
</feature>
<reference evidence="4" key="1">
    <citation type="journal article" date="2020" name="MBio">
        <title>Horizontal gene transfer to a defensive symbiont with a reduced genome amongst a multipartite beetle microbiome.</title>
        <authorList>
            <person name="Waterworth S.C."/>
            <person name="Florez L.V."/>
            <person name="Rees E.R."/>
            <person name="Hertweck C."/>
            <person name="Kaltenpoth M."/>
            <person name="Kwan J.C."/>
        </authorList>
    </citation>
    <scope>NUCLEOTIDE SEQUENCE [LARGE SCALE GENOMIC DNA]</scope>
</reference>
<accession>A0A7V8FEG5</accession>
<dbReference type="Proteomes" id="UP000487117">
    <property type="component" value="Unassembled WGS sequence"/>
</dbReference>
<evidence type="ECO:0000313" key="4">
    <source>
        <dbReference type="Proteomes" id="UP000487117"/>
    </source>
</evidence>
<feature type="compositionally biased region" description="Low complexity" evidence="1">
    <location>
        <begin position="146"/>
        <end position="162"/>
    </location>
</feature>
<name>A0A7V8FEG5_STEMA</name>
<dbReference type="AlphaFoldDB" id="A0A7V8FEG5"/>
<comment type="caution">
    <text evidence="3">The sequence shown here is derived from an EMBL/GenBank/DDBJ whole genome shotgun (WGS) entry which is preliminary data.</text>
</comment>
<feature type="region of interest" description="Disordered" evidence="1">
    <location>
        <begin position="146"/>
        <end position="169"/>
    </location>
</feature>
<evidence type="ECO:0000313" key="3">
    <source>
        <dbReference type="EMBL" id="KAF1013825.1"/>
    </source>
</evidence>